<proteinExistence type="predicted"/>
<dbReference type="PROSITE" id="PS01124">
    <property type="entry name" value="HTH_ARAC_FAMILY_2"/>
    <property type="match status" value="1"/>
</dbReference>
<name>A0AAE9I520_9BURK</name>
<protein>
    <submittedName>
        <fullName evidence="6">AraC family transcriptional regulator</fullName>
    </submittedName>
</protein>
<gene>
    <name evidence="6" type="ORF">M5D45_24135</name>
</gene>
<keyword evidence="3" id="KW-0804">Transcription</keyword>
<dbReference type="Pfam" id="PF12833">
    <property type="entry name" value="HTH_18"/>
    <property type="match status" value="1"/>
</dbReference>
<dbReference type="SMART" id="SM00342">
    <property type="entry name" value="HTH_ARAC"/>
    <property type="match status" value="1"/>
</dbReference>
<organism evidence="6 7">
    <name type="scientific">Cupriavidus campinensis</name>
    <dbReference type="NCBI Taxonomy" id="151783"/>
    <lineage>
        <taxon>Bacteria</taxon>
        <taxon>Pseudomonadati</taxon>
        <taxon>Pseudomonadota</taxon>
        <taxon>Betaproteobacteria</taxon>
        <taxon>Burkholderiales</taxon>
        <taxon>Burkholderiaceae</taxon>
        <taxon>Cupriavidus</taxon>
    </lineage>
</organism>
<dbReference type="Gene3D" id="2.60.120.10">
    <property type="entry name" value="Jelly Rolls"/>
    <property type="match status" value="1"/>
</dbReference>
<reference evidence="6" key="1">
    <citation type="journal article" date="2022" name="Microbiol. Resour. Announc.">
        <title>Genome Sequence of Cupriavidus campinensis Strain G5, a Member of a Bacterial Consortium Capable of Polyethylene Degradation.</title>
        <authorList>
            <person name="Schneider B."/>
            <person name="Pfeiffer F."/>
            <person name="Dyall-Smith M."/>
            <person name="Kunte H.J."/>
        </authorList>
    </citation>
    <scope>NUCLEOTIDE SEQUENCE</scope>
    <source>
        <strain evidence="6">G5</strain>
    </source>
</reference>
<sequence>MPKRADHAAPLVEPRRFQPQPLGHAHDYHQLLFGVDGAIELEIDGHAYRVDAEHGLVVPGGEHHVCVGLTENLQLVADFPASSVALPARLMARPRTFALDGPLAAQVRTLVAIPKTRPGAPPQHDWQRAAILAGNLATSLGQDLARHDAARFPVLAIDACLRASLAEPPRADQLASRFGWGARHFHTLFCEAFGDTPHGYQTRLRLDQAVQWLMAGTMPLADIAFGVGYPDQTTFTRAFARRFGLPPGAWREAARRAEALAIDCQNYKAE</sequence>
<evidence type="ECO:0000256" key="1">
    <source>
        <dbReference type="ARBA" id="ARBA00023015"/>
    </source>
</evidence>
<feature type="region of interest" description="Disordered" evidence="4">
    <location>
        <begin position="1"/>
        <end position="20"/>
    </location>
</feature>
<dbReference type="SUPFAM" id="SSF51182">
    <property type="entry name" value="RmlC-like cupins"/>
    <property type="match status" value="1"/>
</dbReference>
<dbReference type="AlphaFoldDB" id="A0AAE9I520"/>
<evidence type="ECO:0000256" key="3">
    <source>
        <dbReference type="ARBA" id="ARBA00023163"/>
    </source>
</evidence>
<reference evidence="6" key="2">
    <citation type="submission" date="2022-05" db="EMBL/GenBank/DDBJ databases">
        <authorList>
            <person name="Kunte H.-J."/>
        </authorList>
    </citation>
    <scope>NUCLEOTIDE SEQUENCE</scope>
    <source>
        <strain evidence="6">G5</strain>
    </source>
</reference>
<dbReference type="PANTHER" id="PTHR46796:SF10">
    <property type="entry name" value="TRANSCRIPTIONAL ACTIVATOR FEAR"/>
    <property type="match status" value="1"/>
</dbReference>
<dbReference type="PANTHER" id="PTHR46796">
    <property type="entry name" value="HTH-TYPE TRANSCRIPTIONAL ACTIVATOR RHAS-RELATED"/>
    <property type="match status" value="1"/>
</dbReference>
<dbReference type="GO" id="GO:0003700">
    <property type="term" value="F:DNA-binding transcription factor activity"/>
    <property type="evidence" value="ECO:0007669"/>
    <property type="project" value="InterPro"/>
</dbReference>
<dbReference type="GO" id="GO:0043565">
    <property type="term" value="F:sequence-specific DNA binding"/>
    <property type="evidence" value="ECO:0007669"/>
    <property type="project" value="InterPro"/>
</dbReference>
<accession>A0AAE9I520</accession>
<evidence type="ECO:0000256" key="2">
    <source>
        <dbReference type="ARBA" id="ARBA00023125"/>
    </source>
</evidence>
<dbReference type="InterPro" id="IPR018060">
    <property type="entry name" value="HTH_AraC"/>
</dbReference>
<dbReference type="PROSITE" id="PS00041">
    <property type="entry name" value="HTH_ARAC_FAMILY_1"/>
    <property type="match status" value="1"/>
</dbReference>
<dbReference type="Proteomes" id="UP001056132">
    <property type="component" value="Chromosome 2"/>
</dbReference>
<dbReference type="SUPFAM" id="SSF46689">
    <property type="entry name" value="Homeodomain-like"/>
    <property type="match status" value="2"/>
</dbReference>
<evidence type="ECO:0000313" key="6">
    <source>
        <dbReference type="EMBL" id="URF06217.1"/>
    </source>
</evidence>
<evidence type="ECO:0000313" key="7">
    <source>
        <dbReference type="Proteomes" id="UP001056132"/>
    </source>
</evidence>
<dbReference type="InterPro" id="IPR050204">
    <property type="entry name" value="AraC_XylS_family_regulators"/>
</dbReference>
<evidence type="ECO:0000256" key="4">
    <source>
        <dbReference type="SAM" id="MobiDB-lite"/>
    </source>
</evidence>
<feature type="domain" description="HTH araC/xylS-type" evidence="5">
    <location>
        <begin position="155"/>
        <end position="253"/>
    </location>
</feature>
<dbReference type="EMBL" id="CP097331">
    <property type="protein sequence ID" value="URF06217.1"/>
    <property type="molecule type" value="Genomic_DNA"/>
</dbReference>
<evidence type="ECO:0000259" key="5">
    <source>
        <dbReference type="PROSITE" id="PS01124"/>
    </source>
</evidence>
<dbReference type="InterPro" id="IPR009057">
    <property type="entry name" value="Homeodomain-like_sf"/>
</dbReference>
<dbReference type="InterPro" id="IPR011051">
    <property type="entry name" value="RmlC_Cupin_sf"/>
</dbReference>
<dbReference type="Gene3D" id="1.10.10.60">
    <property type="entry name" value="Homeodomain-like"/>
    <property type="match status" value="1"/>
</dbReference>
<keyword evidence="1" id="KW-0805">Transcription regulation</keyword>
<dbReference type="KEGG" id="ccam:M5D45_24135"/>
<keyword evidence="2" id="KW-0238">DNA-binding</keyword>
<dbReference type="InterPro" id="IPR014710">
    <property type="entry name" value="RmlC-like_jellyroll"/>
</dbReference>
<dbReference type="RefSeq" id="WP_211942627.1">
    <property type="nucleotide sequence ID" value="NZ_CAJPVH010000001.1"/>
</dbReference>
<dbReference type="InterPro" id="IPR018062">
    <property type="entry name" value="HTH_AraC-typ_CS"/>
</dbReference>